<evidence type="ECO:0000313" key="1">
    <source>
        <dbReference type="EMBL" id="CAI9564096.1"/>
    </source>
</evidence>
<feature type="non-terminal residue" evidence="1">
    <location>
        <position position="90"/>
    </location>
</feature>
<name>A0ABN9CX85_9NEOB</name>
<proteinExistence type="predicted"/>
<gene>
    <name evidence="1" type="ORF">SPARVUS_LOCUS5844791</name>
</gene>
<evidence type="ECO:0000313" key="2">
    <source>
        <dbReference type="Proteomes" id="UP001162483"/>
    </source>
</evidence>
<protein>
    <submittedName>
        <fullName evidence="1">Uncharacterized protein</fullName>
    </submittedName>
</protein>
<dbReference type="Proteomes" id="UP001162483">
    <property type="component" value="Unassembled WGS sequence"/>
</dbReference>
<organism evidence="1 2">
    <name type="scientific">Staurois parvus</name>
    <dbReference type="NCBI Taxonomy" id="386267"/>
    <lineage>
        <taxon>Eukaryota</taxon>
        <taxon>Metazoa</taxon>
        <taxon>Chordata</taxon>
        <taxon>Craniata</taxon>
        <taxon>Vertebrata</taxon>
        <taxon>Euteleostomi</taxon>
        <taxon>Amphibia</taxon>
        <taxon>Batrachia</taxon>
        <taxon>Anura</taxon>
        <taxon>Neobatrachia</taxon>
        <taxon>Ranoidea</taxon>
        <taxon>Ranidae</taxon>
        <taxon>Staurois</taxon>
    </lineage>
</organism>
<reference evidence="1" key="1">
    <citation type="submission" date="2023-05" db="EMBL/GenBank/DDBJ databases">
        <authorList>
            <person name="Stuckert A."/>
        </authorList>
    </citation>
    <scope>NUCLEOTIDE SEQUENCE</scope>
</reference>
<comment type="caution">
    <text evidence="1">The sequence shown here is derived from an EMBL/GenBank/DDBJ whole genome shotgun (WGS) entry which is preliminary data.</text>
</comment>
<sequence length="90" mass="9945">MKSPAARGAISRMDWGRQKLLGGNLLIVGGAETHYWGGISSLWEGQRHKLLQEISPLWEGQRHKLLGGSPHCGRGRNTNYWGESPHCGRG</sequence>
<accession>A0ABN9CX85</accession>
<dbReference type="EMBL" id="CATNWA010012803">
    <property type="protein sequence ID" value="CAI9564096.1"/>
    <property type="molecule type" value="Genomic_DNA"/>
</dbReference>
<keyword evidence="2" id="KW-1185">Reference proteome</keyword>